<dbReference type="PROSITE" id="PS51758">
    <property type="entry name" value="LETM1_RBD"/>
    <property type="match status" value="1"/>
</dbReference>
<sequence>MYQNNLRKVSYLTLKPLSISYERVLLSPSYKRNFNNILIRNNFSSIGNFNSIQFISNRNFSSLLNNSTHFNNNNGLKFKNNYCLSPINIKTNECHSKLEMNGHGCAIRYLSAQPQPQPQPQLESTDYFERDDDINTQNQENFMTEETNKNNNINNTKNDNYNNIDNNNNNNNIYNNCDNENNNENRNNNNDKRNNGNNYNEEAEDELNILLSSKDNFFVREWKEIKSFLWHLVFGSQVLIHEAQQALELKQKRIDNVPLTRRESLLIRRSFHDTLCVIPFFVLLAIEPYYLFLLSSIFPSMVPSVYVTPHILEKNLEKNKKHRKRIAKSAAKLAPWVSFNVQALKDEKNLYHLSKNEFKQLDIDSLSWWHLKSCAGYLGLYGMLPKTVLKIRMDEYFDYIKSDDEFINEEGIDTLTLEELRLANEQRGFNSLGLSKKELANNLQHWINFFTSEENKEIPRMVLILSHIYSDNIKFQAEARQRKAYRKRKRQELFKKLTFSSFYSSSE</sequence>
<dbReference type="InterPro" id="IPR033122">
    <property type="entry name" value="LETM1-like_RBD"/>
</dbReference>
<name>A0A1Y2EW78_9FUNG</name>
<evidence type="ECO:0000259" key="9">
    <source>
        <dbReference type="PROSITE" id="PS51758"/>
    </source>
</evidence>
<evidence type="ECO:0000313" key="11">
    <source>
        <dbReference type="Proteomes" id="UP000193920"/>
    </source>
</evidence>
<evidence type="ECO:0000256" key="8">
    <source>
        <dbReference type="SAM" id="MobiDB-lite"/>
    </source>
</evidence>
<keyword evidence="3" id="KW-0999">Mitochondrion inner membrane</keyword>
<feature type="region of interest" description="Disordered" evidence="8">
    <location>
        <begin position="139"/>
        <end position="199"/>
    </location>
</feature>
<evidence type="ECO:0000313" key="10">
    <source>
        <dbReference type="EMBL" id="ORY75861.1"/>
    </source>
</evidence>
<keyword evidence="2" id="KW-0812">Transmembrane</keyword>
<comment type="caution">
    <text evidence="10">The sequence shown here is derived from an EMBL/GenBank/DDBJ whole genome shotgun (WGS) entry which is preliminary data.</text>
</comment>
<evidence type="ECO:0000256" key="4">
    <source>
        <dbReference type="ARBA" id="ARBA00022989"/>
    </source>
</evidence>
<dbReference type="AlphaFoldDB" id="A0A1Y2EW78"/>
<comment type="subcellular location">
    <subcellularLocation>
        <location evidence="1">Mitochondrion inner membrane</location>
        <topology evidence="1">Single-pass membrane protein</topology>
    </subcellularLocation>
</comment>
<keyword evidence="4" id="KW-1133">Transmembrane helix</keyword>
<keyword evidence="11" id="KW-1185">Reference proteome</keyword>
<keyword evidence="6" id="KW-0472">Membrane</keyword>
<protein>
    <recommendedName>
        <fullName evidence="9">Letm1 RBD domain-containing protein</fullName>
    </recommendedName>
</protein>
<evidence type="ECO:0000256" key="7">
    <source>
        <dbReference type="PROSITE-ProRule" id="PRU01094"/>
    </source>
</evidence>
<dbReference type="Pfam" id="PF07766">
    <property type="entry name" value="LETM1_RBD"/>
    <property type="match status" value="2"/>
</dbReference>
<feature type="domain" description="Letm1 RBD" evidence="9">
    <location>
        <begin position="296"/>
        <end position="507"/>
    </location>
</feature>
<dbReference type="GO" id="GO:0043022">
    <property type="term" value="F:ribosome binding"/>
    <property type="evidence" value="ECO:0007669"/>
    <property type="project" value="InterPro"/>
</dbReference>
<organism evidence="10 11">
    <name type="scientific">Neocallimastix californiae</name>
    <dbReference type="NCBI Taxonomy" id="1754190"/>
    <lineage>
        <taxon>Eukaryota</taxon>
        <taxon>Fungi</taxon>
        <taxon>Fungi incertae sedis</taxon>
        <taxon>Chytridiomycota</taxon>
        <taxon>Chytridiomycota incertae sedis</taxon>
        <taxon>Neocallimastigomycetes</taxon>
        <taxon>Neocallimastigales</taxon>
        <taxon>Neocallimastigaceae</taxon>
        <taxon>Neocallimastix</taxon>
    </lineage>
</organism>
<keyword evidence="5 7" id="KW-0496">Mitochondrion</keyword>
<dbReference type="GO" id="GO:0030003">
    <property type="term" value="P:intracellular monoatomic cation homeostasis"/>
    <property type="evidence" value="ECO:0007669"/>
    <property type="project" value="TreeGrafter"/>
</dbReference>
<dbReference type="OrthoDB" id="73691at2759"/>
<dbReference type="PANTHER" id="PTHR14009:SF1">
    <property type="entry name" value="MITOCHONDRIAL PROTON_CALCIUM EXCHANGER PROTEIN"/>
    <property type="match status" value="1"/>
</dbReference>
<dbReference type="InterPro" id="IPR044202">
    <property type="entry name" value="LETM1/MDM38-like"/>
</dbReference>
<dbReference type="PANTHER" id="PTHR14009">
    <property type="entry name" value="LEUCINE ZIPPER-EF-HAND CONTAINING TRANSMEMBRANE PROTEIN"/>
    <property type="match status" value="1"/>
</dbReference>
<feature type="compositionally biased region" description="Low complexity" evidence="8">
    <location>
        <begin position="149"/>
        <end position="188"/>
    </location>
</feature>
<accession>A0A1Y2EW78</accession>
<evidence type="ECO:0000256" key="5">
    <source>
        <dbReference type="ARBA" id="ARBA00023128"/>
    </source>
</evidence>
<dbReference type="GO" id="GO:0005743">
    <property type="term" value="C:mitochondrial inner membrane"/>
    <property type="evidence" value="ECO:0007669"/>
    <property type="project" value="UniProtKB-SubCell"/>
</dbReference>
<reference evidence="10 11" key="1">
    <citation type="submission" date="2016-08" db="EMBL/GenBank/DDBJ databases">
        <title>A Parts List for Fungal Cellulosomes Revealed by Comparative Genomics.</title>
        <authorList>
            <consortium name="DOE Joint Genome Institute"/>
            <person name="Haitjema C.H."/>
            <person name="Gilmore S.P."/>
            <person name="Henske J.K."/>
            <person name="Solomon K.V."/>
            <person name="De Groot R."/>
            <person name="Kuo A."/>
            <person name="Mondo S.J."/>
            <person name="Salamov A.A."/>
            <person name="Labutti K."/>
            <person name="Zhao Z."/>
            <person name="Chiniquy J."/>
            <person name="Barry K."/>
            <person name="Brewer H.M."/>
            <person name="Purvine S.O."/>
            <person name="Wright A.T."/>
            <person name="Boxma B."/>
            <person name="Van Alen T."/>
            <person name="Hackstein J.H."/>
            <person name="Baker S.E."/>
            <person name="Grigoriev I.V."/>
            <person name="O'Malley M.A."/>
        </authorList>
    </citation>
    <scope>NUCLEOTIDE SEQUENCE [LARGE SCALE GENOMIC DNA]</scope>
    <source>
        <strain evidence="10 11">G1</strain>
    </source>
</reference>
<dbReference type="Proteomes" id="UP000193920">
    <property type="component" value="Unassembled WGS sequence"/>
</dbReference>
<evidence type="ECO:0000256" key="6">
    <source>
        <dbReference type="ARBA" id="ARBA00023136"/>
    </source>
</evidence>
<evidence type="ECO:0000256" key="2">
    <source>
        <dbReference type="ARBA" id="ARBA00022692"/>
    </source>
</evidence>
<gene>
    <name evidence="10" type="ORF">LY90DRAFT_665735</name>
</gene>
<evidence type="ECO:0000256" key="1">
    <source>
        <dbReference type="ARBA" id="ARBA00004434"/>
    </source>
</evidence>
<evidence type="ECO:0000256" key="3">
    <source>
        <dbReference type="ARBA" id="ARBA00022792"/>
    </source>
</evidence>
<dbReference type="STRING" id="1754190.A0A1Y2EW78"/>
<dbReference type="EMBL" id="MCOG01000024">
    <property type="protein sequence ID" value="ORY75861.1"/>
    <property type="molecule type" value="Genomic_DNA"/>
</dbReference>
<proteinExistence type="predicted"/>